<dbReference type="Pfam" id="PF04964">
    <property type="entry name" value="Flp_Fap"/>
    <property type="match status" value="1"/>
</dbReference>
<reference evidence="2 3" key="1">
    <citation type="journal article" date="2013" name="Gut Pathog.">
        <title>Evidence of a new metabolic capacity in an emerging diarrheal pathogen: lessons from the draft genomes of Vibrio fluvialis strains PG41 and I21563.</title>
        <authorList>
            <person name="Khatri I."/>
            <person name="Mahajan S."/>
            <person name="Dureja C."/>
            <person name="Subramanian S."/>
            <person name="Raychaudhuri S."/>
        </authorList>
    </citation>
    <scope>NUCLEOTIDE SEQUENCE [LARGE SCALE GENOMIC DNA]</scope>
    <source>
        <strain evidence="2 3">PG41</strain>
    </source>
</reference>
<proteinExistence type="predicted"/>
<dbReference type="Proteomes" id="UP000014854">
    <property type="component" value="Unassembled WGS sequence"/>
</dbReference>
<feature type="transmembrane region" description="Helical" evidence="1">
    <location>
        <begin position="20"/>
        <end position="41"/>
    </location>
</feature>
<dbReference type="InterPro" id="IPR007047">
    <property type="entry name" value="Flp_Fap"/>
</dbReference>
<dbReference type="AlphaFoldDB" id="S7I1V0"/>
<comment type="caution">
    <text evidence="2">The sequence shown here is derived from an EMBL/GenBank/DDBJ whole genome shotgun (WGS) entry which is preliminary data.</text>
</comment>
<dbReference type="EMBL" id="ASXS01000012">
    <property type="protein sequence ID" value="EPP21892.1"/>
    <property type="molecule type" value="Genomic_DNA"/>
</dbReference>
<keyword evidence="1" id="KW-1133">Transmembrane helix</keyword>
<evidence type="ECO:0000313" key="3">
    <source>
        <dbReference type="Proteomes" id="UP000014854"/>
    </source>
</evidence>
<evidence type="ECO:0000256" key="1">
    <source>
        <dbReference type="SAM" id="Phobius"/>
    </source>
</evidence>
<name>S7I1V0_VIBFL</name>
<gene>
    <name evidence="2" type="ORF">L910_1085</name>
</gene>
<evidence type="ECO:0000313" key="2">
    <source>
        <dbReference type="EMBL" id="EPP21892.1"/>
    </source>
</evidence>
<evidence type="ECO:0008006" key="4">
    <source>
        <dbReference type="Google" id="ProtNLM"/>
    </source>
</evidence>
<keyword evidence="1" id="KW-0812">Transmembrane</keyword>
<dbReference type="RefSeq" id="WP_020330558.1">
    <property type="nucleotide sequence ID" value="NZ_ASXS01000012.1"/>
</dbReference>
<protein>
    <recommendedName>
        <fullName evidence="4">Flp pilus assembly protein, pilin Flp</fullName>
    </recommendedName>
</protein>
<dbReference type="PATRIC" id="fig|1336752.4.peg.2937"/>
<organism evidence="2 3">
    <name type="scientific">Vibrio fluvialis PG41</name>
    <dbReference type="NCBI Taxonomy" id="1336752"/>
    <lineage>
        <taxon>Bacteria</taxon>
        <taxon>Pseudomonadati</taxon>
        <taxon>Pseudomonadota</taxon>
        <taxon>Gammaproteobacteria</taxon>
        <taxon>Vibrionales</taxon>
        <taxon>Vibrionaceae</taxon>
        <taxon>Vibrio</taxon>
    </lineage>
</organism>
<sequence length="62" mass="6530">MNKFTKFVKDFWQDEEGLTAVEYAVAGSLIIGLLVTAFTNLGQAVLAKINSIITALGGTPAA</sequence>
<keyword evidence="1" id="KW-0472">Membrane</keyword>
<accession>S7I1V0</accession>